<gene>
    <name evidence="6" type="ORF">JJB11_09590</name>
</gene>
<reference evidence="6" key="1">
    <citation type="journal article" date="2012" name="J. Microbiol. Biotechnol.">
        <title>Ramlibacter ginsenosidimutans sp. nov., with ginsenoside-converting activity.</title>
        <authorList>
            <person name="Wang L."/>
            <person name="An D.S."/>
            <person name="Kim S.G."/>
            <person name="Jin F.X."/>
            <person name="Kim S.C."/>
            <person name="Lee S.T."/>
            <person name="Im W.T."/>
        </authorList>
    </citation>
    <scope>NUCLEOTIDE SEQUENCE</scope>
    <source>
        <strain evidence="6">KACC 17527</strain>
    </source>
</reference>
<reference evidence="6" key="2">
    <citation type="submission" date="2021-01" db="EMBL/GenBank/DDBJ databases">
        <authorList>
            <person name="Kang M."/>
        </authorList>
    </citation>
    <scope>NUCLEOTIDE SEQUENCE</scope>
    <source>
        <strain evidence="6">KACC 17527</strain>
    </source>
</reference>
<protein>
    <submittedName>
        <fullName evidence="6">MAPEG family protein</fullName>
    </submittedName>
</protein>
<evidence type="ECO:0000256" key="2">
    <source>
        <dbReference type="ARBA" id="ARBA00022692"/>
    </source>
</evidence>
<dbReference type="GO" id="GO:0016020">
    <property type="term" value="C:membrane"/>
    <property type="evidence" value="ECO:0007669"/>
    <property type="project" value="UniProtKB-SubCell"/>
</dbReference>
<comment type="caution">
    <text evidence="6">The sequence shown here is derived from an EMBL/GenBank/DDBJ whole genome shotgun (WGS) entry which is preliminary data.</text>
</comment>
<keyword evidence="4 5" id="KW-0472">Membrane</keyword>
<feature type="transmembrane region" description="Helical" evidence="5">
    <location>
        <begin position="63"/>
        <end position="92"/>
    </location>
</feature>
<dbReference type="RefSeq" id="WP_201169287.1">
    <property type="nucleotide sequence ID" value="NZ_JAEPWM010000003.1"/>
</dbReference>
<evidence type="ECO:0000313" key="6">
    <source>
        <dbReference type="EMBL" id="MBK6006342.1"/>
    </source>
</evidence>
<dbReference type="InterPro" id="IPR023352">
    <property type="entry name" value="MAPEG-like_dom_sf"/>
</dbReference>
<dbReference type="Gene3D" id="1.20.120.550">
    <property type="entry name" value="Membrane associated eicosanoid/glutathione metabolism-like domain"/>
    <property type="match status" value="1"/>
</dbReference>
<dbReference type="InterPro" id="IPR001129">
    <property type="entry name" value="Membr-assoc_MAPEG"/>
</dbReference>
<organism evidence="6 7">
    <name type="scientific">Ramlibacter ginsenosidimutans</name>
    <dbReference type="NCBI Taxonomy" id="502333"/>
    <lineage>
        <taxon>Bacteria</taxon>
        <taxon>Pseudomonadati</taxon>
        <taxon>Pseudomonadota</taxon>
        <taxon>Betaproteobacteria</taxon>
        <taxon>Burkholderiales</taxon>
        <taxon>Comamonadaceae</taxon>
        <taxon>Ramlibacter</taxon>
    </lineage>
</organism>
<dbReference type="PANTHER" id="PTHR35371">
    <property type="entry name" value="INNER MEMBRANE PROTEIN"/>
    <property type="match status" value="1"/>
</dbReference>
<evidence type="ECO:0000256" key="1">
    <source>
        <dbReference type="ARBA" id="ARBA00004370"/>
    </source>
</evidence>
<evidence type="ECO:0000256" key="4">
    <source>
        <dbReference type="ARBA" id="ARBA00023136"/>
    </source>
</evidence>
<evidence type="ECO:0000256" key="3">
    <source>
        <dbReference type="ARBA" id="ARBA00022989"/>
    </source>
</evidence>
<feature type="transmembrane region" description="Helical" evidence="5">
    <location>
        <begin position="6"/>
        <end position="24"/>
    </location>
</feature>
<sequence>MKTELFYLALAAALTGLLWVPYILDRIMVWGLVPAVSYPANPPAQSPWAQRMMRAHGNAVENLVVFATLVLIANALGLTGGTIATASVVYFWARVVHVVAYTFAIPWVRTLAFVVGFLAQATVAWRIFFG</sequence>
<dbReference type="SUPFAM" id="SSF161084">
    <property type="entry name" value="MAPEG domain-like"/>
    <property type="match status" value="1"/>
</dbReference>
<proteinExistence type="predicted"/>
<keyword evidence="2 5" id="KW-0812">Transmembrane</keyword>
<evidence type="ECO:0000313" key="7">
    <source>
        <dbReference type="Proteomes" id="UP000630528"/>
    </source>
</evidence>
<dbReference type="AlphaFoldDB" id="A0A934TRN4"/>
<dbReference type="PANTHER" id="PTHR35371:SF1">
    <property type="entry name" value="BLR7753 PROTEIN"/>
    <property type="match status" value="1"/>
</dbReference>
<dbReference type="EMBL" id="JAEPWM010000003">
    <property type="protein sequence ID" value="MBK6006342.1"/>
    <property type="molecule type" value="Genomic_DNA"/>
</dbReference>
<keyword evidence="3 5" id="KW-1133">Transmembrane helix</keyword>
<dbReference type="Proteomes" id="UP000630528">
    <property type="component" value="Unassembled WGS sequence"/>
</dbReference>
<dbReference type="Pfam" id="PF01124">
    <property type="entry name" value="MAPEG"/>
    <property type="match status" value="1"/>
</dbReference>
<feature type="transmembrane region" description="Helical" evidence="5">
    <location>
        <begin position="104"/>
        <end position="128"/>
    </location>
</feature>
<keyword evidence="7" id="KW-1185">Reference proteome</keyword>
<accession>A0A934TRN4</accession>
<name>A0A934TRN4_9BURK</name>
<evidence type="ECO:0000256" key="5">
    <source>
        <dbReference type="SAM" id="Phobius"/>
    </source>
</evidence>
<comment type="subcellular location">
    <subcellularLocation>
        <location evidence="1">Membrane</location>
    </subcellularLocation>
</comment>